<proteinExistence type="inferred from homology"/>
<evidence type="ECO:0000256" key="4">
    <source>
        <dbReference type="ARBA" id="ARBA00022490"/>
    </source>
</evidence>
<dbReference type="PANTHER" id="PTHR33602:SF1">
    <property type="entry name" value="REGULATORY PROTEIN RECX FAMILY PROTEIN"/>
    <property type="match status" value="1"/>
</dbReference>
<dbReference type="Gene3D" id="1.10.10.10">
    <property type="entry name" value="Winged helix-like DNA-binding domain superfamily/Winged helix DNA-binding domain"/>
    <property type="match status" value="2"/>
</dbReference>
<dbReference type="HAMAP" id="MF_01114">
    <property type="entry name" value="RecX"/>
    <property type="match status" value="1"/>
</dbReference>
<organism evidence="8 9">
    <name type="scientific">Treponema phagedenis</name>
    <dbReference type="NCBI Taxonomy" id="162"/>
    <lineage>
        <taxon>Bacteria</taxon>
        <taxon>Pseudomonadati</taxon>
        <taxon>Spirochaetota</taxon>
        <taxon>Spirochaetia</taxon>
        <taxon>Spirochaetales</taxon>
        <taxon>Treponemataceae</taxon>
        <taxon>Treponema</taxon>
    </lineage>
</organism>
<dbReference type="InterPro" id="IPR053924">
    <property type="entry name" value="RecX_HTH_2nd"/>
</dbReference>
<dbReference type="PANTHER" id="PTHR33602">
    <property type="entry name" value="REGULATORY PROTEIN RECX FAMILY PROTEIN"/>
    <property type="match status" value="1"/>
</dbReference>
<dbReference type="InterPro" id="IPR036388">
    <property type="entry name" value="WH-like_DNA-bd_sf"/>
</dbReference>
<feature type="domain" description="RecX first three-helical" evidence="7">
    <location>
        <begin position="93"/>
        <end position="126"/>
    </location>
</feature>
<evidence type="ECO:0000256" key="5">
    <source>
        <dbReference type="HAMAP-Rule" id="MF_01114"/>
    </source>
</evidence>
<accession>A0AAE6IWK0</accession>
<dbReference type="GO" id="GO:0005737">
    <property type="term" value="C:cytoplasm"/>
    <property type="evidence" value="ECO:0007669"/>
    <property type="project" value="UniProtKB-SubCell"/>
</dbReference>
<gene>
    <name evidence="5" type="primary">recX</name>
    <name evidence="8" type="ORF">FUT82_11265</name>
</gene>
<comment type="similarity">
    <text evidence="2 5">Belongs to the RecX family.</text>
</comment>
<evidence type="ECO:0000313" key="9">
    <source>
        <dbReference type="Proteomes" id="UP000323594"/>
    </source>
</evidence>
<evidence type="ECO:0000256" key="3">
    <source>
        <dbReference type="ARBA" id="ARBA00018111"/>
    </source>
</evidence>
<dbReference type="EMBL" id="CP042817">
    <property type="protein sequence ID" value="QEJ98517.1"/>
    <property type="molecule type" value="Genomic_DNA"/>
</dbReference>
<dbReference type="Pfam" id="PF02631">
    <property type="entry name" value="RecX_HTH2"/>
    <property type="match status" value="1"/>
</dbReference>
<dbReference type="InterPro" id="IPR053926">
    <property type="entry name" value="RecX_HTH_1st"/>
</dbReference>
<evidence type="ECO:0000313" key="8">
    <source>
        <dbReference type="EMBL" id="QEJ98517.1"/>
    </source>
</evidence>
<evidence type="ECO:0000256" key="1">
    <source>
        <dbReference type="ARBA" id="ARBA00004496"/>
    </source>
</evidence>
<evidence type="ECO:0000259" key="6">
    <source>
        <dbReference type="Pfam" id="PF02631"/>
    </source>
</evidence>
<keyword evidence="4 5" id="KW-0963">Cytoplasm</keyword>
<reference evidence="8 9" key="1">
    <citation type="submission" date="2019-08" db="EMBL/GenBank/DDBJ databases">
        <authorList>
            <person name="Kuhnert P."/>
        </authorList>
    </citation>
    <scope>NUCLEOTIDE SEQUENCE [LARGE SCALE GENOMIC DNA]</scope>
    <source>
        <strain evidence="8 9">B36.5</strain>
    </source>
</reference>
<dbReference type="GO" id="GO:0006282">
    <property type="term" value="P:regulation of DNA repair"/>
    <property type="evidence" value="ECO:0007669"/>
    <property type="project" value="UniProtKB-UniRule"/>
</dbReference>
<comment type="function">
    <text evidence="5">Modulates RecA activity.</text>
</comment>
<name>A0AAE6IWK0_TREPH</name>
<comment type="subcellular location">
    <subcellularLocation>
        <location evidence="1 5">Cytoplasm</location>
    </subcellularLocation>
</comment>
<protein>
    <recommendedName>
        <fullName evidence="3 5">Regulatory protein RecX</fullName>
    </recommendedName>
</protein>
<dbReference type="AlphaFoldDB" id="A0AAE6IWK0"/>
<dbReference type="Proteomes" id="UP000323594">
    <property type="component" value="Chromosome"/>
</dbReference>
<dbReference type="Pfam" id="PF21982">
    <property type="entry name" value="RecX_HTH1"/>
    <property type="match status" value="1"/>
</dbReference>
<feature type="domain" description="RecX second three-helical" evidence="6">
    <location>
        <begin position="135"/>
        <end position="176"/>
    </location>
</feature>
<sequence>MIRVWLNVKNTGSAVLDENSNSANDNIILRDIHYLATNLIKIYTESGISLITRRNYLQDFSDNPELLLNRKLSDREFDIVASAVNQYIIECSAVTYLNRAEHSVYQLQNKLIKKGFKKRDIEPVIDLLRNLGYIDDKRFADAWLRNRANATNEGYARLYAELKKRGISKAHSIEALKSFFAEHDEKQLCLRATRKQLKKMCVRSKIIQSLQRKGFSYAMAETCLKECGFYKNSIQTLEERYINE</sequence>
<evidence type="ECO:0000256" key="2">
    <source>
        <dbReference type="ARBA" id="ARBA00009695"/>
    </source>
</evidence>
<dbReference type="InterPro" id="IPR003783">
    <property type="entry name" value="Regulatory_RecX"/>
</dbReference>
<evidence type="ECO:0000259" key="7">
    <source>
        <dbReference type="Pfam" id="PF21982"/>
    </source>
</evidence>